<name>A0A835J0T5_9ROSI</name>
<evidence type="ECO:0000313" key="2">
    <source>
        <dbReference type="Proteomes" id="UP000657918"/>
    </source>
</evidence>
<dbReference type="AlphaFoldDB" id="A0A835J0T5"/>
<dbReference type="EMBL" id="JADGMS010000019">
    <property type="protein sequence ID" value="KAF9661408.1"/>
    <property type="molecule type" value="Genomic_DNA"/>
</dbReference>
<sequence length="77" mass="8958">MASSVALYMLRDANHIADWLASHAYAYPIDLVYFDNAPPDCLHILWRTFLELLATERACCRENTKLFDSHKQSLLMR</sequence>
<dbReference type="Proteomes" id="UP000657918">
    <property type="component" value="Unassembled WGS sequence"/>
</dbReference>
<proteinExistence type="predicted"/>
<dbReference type="OrthoDB" id="858450at2759"/>
<protein>
    <submittedName>
        <fullName evidence="1">Uncharacterized protein</fullName>
    </submittedName>
</protein>
<keyword evidence="2" id="KW-1185">Reference proteome</keyword>
<accession>A0A835J0T5</accession>
<gene>
    <name evidence="1" type="ORF">SADUNF_Sadunf19G0065600</name>
</gene>
<organism evidence="1 2">
    <name type="scientific">Salix dunnii</name>
    <dbReference type="NCBI Taxonomy" id="1413687"/>
    <lineage>
        <taxon>Eukaryota</taxon>
        <taxon>Viridiplantae</taxon>
        <taxon>Streptophyta</taxon>
        <taxon>Embryophyta</taxon>
        <taxon>Tracheophyta</taxon>
        <taxon>Spermatophyta</taxon>
        <taxon>Magnoliopsida</taxon>
        <taxon>eudicotyledons</taxon>
        <taxon>Gunneridae</taxon>
        <taxon>Pentapetalae</taxon>
        <taxon>rosids</taxon>
        <taxon>fabids</taxon>
        <taxon>Malpighiales</taxon>
        <taxon>Salicaceae</taxon>
        <taxon>Saliceae</taxon>
        <taxon>Salix</taxon>
    </lineage>
</organism>
<comment type="caution">
    <text evidence="1">The sequence shown here is derived from an EMBL/GenBank/DDBJ whole genome shotgun (WGS) entry which is preliminary data.</text>
</comment>
<reference evidence="1 2" key="1">
    <citation type="submission" date="2020-10" db="EMBL/GenBank/DDBJ databases">
        <title>Plant Genome Project.</title>
        <authorList>
            <person name="Zhang R.-G."/>
        </authorList>
    </citation>
    <scope>NUCLEOTIDE SEQUENCE [LARGE SCALE GENOMIC DNA]</scope>
    <source>
        <strain evidence="1">FAFU-HL-1</strain>
        <tissue evidence="1">Leaf</tissue>
    </source>
</reference>
<evidence type="ECO:0000313" key="1">
    <source>
        <dbReference type="EMBL" id="KAF9661408.1"/>
    </source>
</evidence>